<feature type="domain" description="Neutral/alkaline non-lysosomal ceramidase C-terminal" evidence="6">
    <location>
        <begin position="202"/>
        <end position="349"/>
    </location>
</feature>
<dbReference type="GO" id="GO:0046512">
    <property type="term" value="P:sphingosine biosynthetic process"/>
    <property type="evidence" value="ECO:0007669"/>
    <property type="project" value="TreeGrafter"/>
</dbReference>
<feature type="binding site" evidence="3">
    <location>
        <position position="177"/>
    </location>
    <ligand>
        <name>Zn(2+)</name>
        <dbReference type="ChEBI" id="CHEBI:29105"/>
    </ligand>
</feature>
<dbReference type="GO" id="GO:0046514">
    <property type="term" value="P:ceramide catabolic process"/>
    <property type="evidence" value="ECO:0007669"/>
    <property type="project" value="InterPro"/>
</dbReference>
<dbReference type="EMBL" id="KQ484533">
    <property type="protein sequence ID" value="KYP34714.1"/>
    <property type="molecule type" value="Genomic_DNA"/>
</dbReference>
<dbReference type="EC" id="3.5.1.23" evidence="4"/>
<dbReference type="PANTHER" id="PTHR12670:SF13">
    <property type="entry name" value="NEUTRAL CERAMIDASE"/>
    <property type="match status" value="1"/>
</dbReference>
<feature type="domain" description="Neutral/alkaline non-lysosomal ceramidase N-terminal" evidence="5">
    <location>
        <begin position="111"/>
        <end position="200"/>
    </location>
</feature>
<dbReference type="InterPro" id="IPR006823">
    <property type="entry name" value="Ceramidase_alk"/>
</dbReference>
<evidence type="ECO:0000259" key="6">
    <source>
        <dbReference type="Pfam" id="PF17048"/>
    </source>
</evidence>
<comment type="catalytic activity">
    <reaction evidence="4">
        <text>an N-acylsphing-4-enine + H2O = sphing-4-enine + a fatty acid</text>
        <dbReference type="Rhea" id="RHEA:20856"/>
        <dbReference type="ChEBI" id="CHEBI:15377"/>
        <dbReference type="ChEBI" id="CHEBI:28868"/>
        <dbReference type="ChEBI" id="CHEBI:52639"/>
        <dbReference type="ChEBI" id="CHEBI:57756"/>
        <dbReference type="EC" id="3.5.1.23"/>
    </reaction>
</comment>
<keyword evidence="8" id="KW-1185">Reference proteome</keyword>
<keyword evidence="3" id="KW-0479">Metal-binding</keyword>
<keyword evidence="2 4" id="KW-0378">Hydrolase</keyword>
<dbReference type="GO" id="GO:0005576">
    <property type="term" value="C:extracellular region"/>
    <property type="evidence" value="ECO:0007669"/>
    <property type="project" value="TreeGrafter"/>
</dbReference>
<keyword evidence="3" id="KW-0862">Zinc</keyword>
<evidence type="ECO:0000313" key="7">
    <source>
        <dbReference type="EMBL" id="KYP34714.1"/>
    </source>
</evidence>
<dbReference type="PANTHER" id="PTHR12670">
    <property type="entry name" value="CERAMIDASE"/>
    <property type="match status" value="1"/>
</dbReference>
<dbReference type="InterPro" id="IPR031331">
    <property type="entry name" value="NEUT/ALK_ceramidase_C"/>
</dbReference>
<evidence type="ECO:0000256" key="4">
    <source>
        <dbReference type="RuleBase" id="RU366019"/>
    </source>
</evidence>
<dbReference type="GO" id="GO:0046872">
    <property type="term" value="F:metal ion binding"/>
    <property type="evidence" value="ECO:0007669"/>
    <property type="project" value="UniProtKB-KW"/>
</dbReference>
<evidence type="ECO:0000259" key="5">
    <source>
        <dbReference type="Pfam" id="PF04734"/>
    </source>
</evidence>
<sequence>MTLLRFMDGASGKNIGAFSWFATHGTSISRDNKLISRDNKGVAARLFEDIAFPENALLRRSTRTKMTNTRLRDFVQGKNFRRKYKFIENFYQNILSEIFHQKFLTDLFFPTLSIQIIKLGKLIILSVPRDFFTKFRTMVGRRLREALNETLISSSNGEFNNETHVVIVGLTNTYSQYITTFEEYVASTLYGPHTLSTYIQEFKKLARAMVEGINFPLKGPSPPDLSSIQISLLLGPFVDSPPESLKLVDIKEYIFFPKEGYFTKGDTPGATFWSANLRYDLLIEGTFVAVERLQGERWIVVYDDDDLSLFFKWKVDNSSYQGLTTIEWEIPNEAVSGVYKLKHFGETRIIILSPIS</sequence>
<dbReference type="Pfam" id="PF17048">
    <property type="entry name" value="Ceramidse_alk_C"/>
    <property type="match status" value="1"/>
</dbReference>
<proteinExistence type="inferred from homology"/>
<comment type="similarity">
    <text evidence="1 4">Belongs to the neutral ceramidase family.</text>
</comment>
<name>A0A151QWN0_CAJCA</name>
<dbReference type="GO" id="GO:0017040">
    <property type="term" value="F:N-acylsphingosine amidohydrolase activity"/>
    <property type="evidence" value="ECO:0007669"/>
    <property type="project" value="UniProtKB-UniRule"/>
</dbReference>
<dbReference type="STRING" id="3821.A0A151QWN0"/>
<dbReference type="InterPro" id="IPR038445">
    <property type="entry name" value="NCDase_C_sf"/>
</dbReference>
<evidence type="ECO:0000256" key="1">
    <source>
        <dbReference type="ARBA" id="ARBA00009835"/>
    </source>
</evidence>
<dbReference type="GO" id="GO:0042759">
    <property type="term" value="P:long-chain fatty acid biosynthetic process"/>
    <property type="evidence" value="ECO:0007669"/>
    <property type="project" value="TreeGrafter"/>
</dbReference>
<organism evidence="7 8">
    <name type="scientific">Cajanus cajan</name>
    <name type="common">Pigeon pea</name>
    <name type="synonym">Cajanus indicus</name>
    <dbReference type="NCBI Taxonomy" id="3821"/>
    <lineage>
        <taxon>Eukaryota</taxon>
        <taxon>Viridiplantae</taxon>
        <taxon>Streptophyta</taxon>
        <taxon>Embryophyta</taxon>
        <taxon>Tracheophyta</taxon>
        <taxon>Spermatophyta</taxon>
        <taxon>Magnoliopsida</taxon>
        <taxon>eudicotyledons</taxon>
        <taxon>Gunneridae</taxon>
        <taxon>Pentapetalae</taxon>
        <taxon>rosids</taxon>
        <taxon>fabids</taxon>
        <taxon>Fabales</taxon>
        <taxon>Fabaceae</taxon>
        <taxon>Papilionoideae</taxon>
        <taxon>50 kb inversion clade</taxon>
        <taxon>NPAAA clade</taxon>
        <taxon>indigoferoid/millettioid clade</taxon>
        <taxon>Phaseoleae</taxon>
        <taxon>Cajanus</taxon>
    </lineage>
</organism>
<keyword evidence="4" id="KW-0443">Lipid metabolism</keyword>
<dbReference type="AlphaFoldDB" id="A0A151QWN0"/>
<dbReference type="InterPro" id="IPR031329">
    <property type="entry name" value="NEUT/ALK_ceramidase_N"/>
</dbReference>
<evidence type="ECO:0000313" key="8">
    <source>
        <dbReference type="Proteomes" id="UP000075243"/>
    </source>
</evidence>
<feature type="domain" description="Neutral/alkaline non-lysosomal ceramidase N-terminal" evidence="5">
    <location>
        <begin position="1"/>
        <end position="54"/>
    </location>
</feature>
<keyword evidence="4" id="KW-0746">Sphingolipid metabolism</keyword>
<evidence type="ECO:0000256" key="2">
    <source>
        <dbReference type="ARBA" id="ARBA00022801"/>
    </source>
</evidence>
<dbReference type="Gramene" id="C.cajan_43331.t">
    <property type="protein sequence ID" value="C.cajan_43331.t"/>
    <property type="gene ID" value="C.cajan_43331"/>
</dbReference>
<reference evidence="7" key="1">
    <citation type="journal article" date="2012" name="Nat. Biotechnol.">
        <title>Draft genome sequence of pigeonpea (Cajanus cajan), an orphan legume crop of resource-poor farmers.</title>
        <authorList>
            <person name="Varshney R.K."/>
            <person name="Chen W."/>
            <person name="Li Y."/>
            <person name="Bharti A.K."/>
            <person name="Saxena R.K."/>
            <person name="Schlueter J.A."/>
            <person name="Donoghue M.T."/>
            <person name="Azam S."/>
            <person name="Fan G."/>
            <person name="Whaley A.M."/>
            <person name="Farmer A.D."/>
            <person name="Sheridan J."/>
            <person name="Iwata A."/>
            <person name="Tuteja R."/>
            <person name="Penmetsa R.V."/>
            <person name="Wu W."/>
            <person name="Upadhyaya H.D."/>
            <person name="Yang S.P."/>
            <person name="Shah T."/>
            <person name="Saxena K.B."/>
            <person name="Michael T."/>
            <person name="McCombie W.R."/>
            <person name="Yang B."/>
            <person name="Zhang G."/>
            <person name="Yang H."/>
            <person name="Wang J."/>
            <person name="Spillane C."/>
            <person name="Cook D.R."/>
            <person name="May G.D."/>
            <person name="Xu X."/>
            <person name="Jackson S.A."/>
        </authorList>
    </citation>
    <scope>NUCLEOTIDE SEQUENCE [LARGE SCALE GENOMIC DNA]</scope>
</reference>
<dbReference type="GO" id="GO:0016020">
    <property type="term" value="C:membrane"/>
    <property type="evidence" value="ECO:0007669"/>
    <property type="project" value="GOC"/>
</dbReference>
<dbReference type="Gene3D" id="2.60.40.2300">
    <property type="entry name" value="Neutral/alkaline non-lysosomal ceramidase, C-terminal domain"/>
    <property type="match status" value="1"/>
</dbReference>
<protein>
    <recommendedName>
        <fullName evidence="4">Neutral ceramidase</fullName>
        <ecNumber evidence="4">3.5.1.23</ecNumber>
    </recommendedName>
</protein>
<gene>
    <name evidence="7" type="ORF">KK1_044306</name>
</gene>
<accession>A0A151QWN0</accession>
<comment type="cofactor">
    <cofactor evidence="3">
        <name>Zn(2+)</name>
        <dbReference type="ChEBI" id="CHEBI:29105"/>
    </cofactor>
    <text evidence="3">Binds 1 zinc ion per subunit.</text>
</comment>
<dbReference type="Proteomes" id="UP000075243">
    <property type="component" value="Unassembled WGS sequence"/>
</dbReference>
<dbReference type="Pfam" id="PF04734">
    <property type="entry name" value="Ceramidase_alk"/>
    <property type="match status" value="2"/>
</dbReference>
<evidence type="ECO:0000256" key="3">
    <source>
        <dbReference type="PIRSR" id="PIRSR606823-2"/>
    </source>
</evidence>